<dbReference type="Proteomes" id="UP000326837">
    <property type="component" value="Chromosome"/>
</dbReference>
<evidence type="ECO:0000256" key="1">
    <source>
        <dbReference type="SAM" id="MobiDB-lite"/>
    </source>
</evidence>
<feature type="signal peptide" evidence="2">
    <location>
        <begin position="1"/>
        <end position="17"/>
    </location>
</feature>
<feature type="region of interest" description="Disordered" evidence="1">
    <location>
        <begin position="50"/>
        <end position="74"/>
    </location>
</feature>
<keyword evidence="4" id="KW-1185">Reference proteome</keyword>
<keyword evidence="2" id="KW-0732">Signal</keyword>
<dbReference type="EMBL" id="AP021861">
    <property type="protein sequence ID" value="BBO35312.1"/>
    <property type="molecule type" value="Genomic_DNA"/>
</dbReference>
<evidence type="ECO:0008006" key="5">
    <source>
        <dbReference type="Google" id="ProtNLM"/>
    </source>
</evidence>
<dbReference type="PROSITE" id="PS51257">
    <property type="entry name" value="PROKAR_LIPOPROTEIN"/>
    <property type="match status" value="1"/>
</dbReference>
<reference evidence="4" key="1">
    <citation type="submission" date="2019-10" db="EMBL/GenBank/DDBJ databases">
        <title>Lacipirellula parvula gen. nov., sp. nov., representing a lineage of planctomycetes widespread in freshwater anoxic habitats, and description of the family Lacipirellulaceae.</title>
        <authorList>
            <person name="Dedysh S.N."/>
            <person name="Kulichevskaya I.S."/>
            <person name="Beletsky A.V."/>
            <person name="Rakitin A.L."/>
            <person name="Mardanov A.V."/>
            <person name="Ivanova A.A."/>
            <person name="Saltykova V.X."/>
            <person name="Rijpstra W.I.C."/>
            <person name="Sinninghe Damste J.S."/>
            <person name="Ravin N.V."/>
        </authorList>
    </citation>
    <scope>NUCLEOTIDE SEQUENCE [LARGE SCALE GENOMIC DNA]</scope>
    <source>
        <strain evidence="4">PX69</strain>
    </source>
</reference>
<sequence>MNRILASFAACMLLLHAAIGCCWHHQHVAVPAEANKSQFLPVVCGGHAHSHDGHRHDHDHDSAPTESEHRHSDDGCGEGACQFVKAEATASLSLLNGAMLATAPAIDASLATEGRFANRDRRSSHILEGVPLYLCHQVLVI</sequence>
<accession>A0A5K7XGZ5</accession>
<gene>
    <name evidence="3" type="ORF">PLANPX_4924</name>
</gene>
<name>A0A5K7XGZ5_9BACT</name>
<evidence type="ECO:0000313" key="3">
    <source>
        <dbReference type="EMBL" id="BBO35312.1"/>
    </source>
</evidence>
<feature type="chain" id="PRO_5024875248" description="Cobalt-zinc-cadmium resistance protein CzcD" evidence="2">
    <location>
        <begin position="18"/>
        <end position="141"/>
    </location>
</feature>
<evidence type="ECO:0000313" key="4">
    <source>
        <dbReference type="Proteomes" id="UP000326837"/>
    </source>
</evidence>
<dbReference type="AlphaFoldDB" id="A0A5K7XGZ5"/>
<dbReference type="KEGG" id="lpav:PLANPX_4924"/>
<dbReference type="RefSeq" id="WP_152100716.1">
    <property type="nucleotide sequence ID" value="NZ_AP021861.1"/>
</dbReference>
<proteinExistence type="predicted"/>
<evidence type="ECO:0000256" key="2">
    <source>
        <dbReference type="SAM" id="SignalP"/>
    </source>
</evidence>
<organism evidence="3 4">
    <name type="scientific">Lacipirellula parvula</name>
    <dbReference type="NCBI Taxonomy" id="2650471"/>
    <lineage>
        <taxon>Bacteria</taxon>
        <taxon>Pseudomonadati</taxon>
        <taxon>Planctomycetota</taxon>
        <taxon>Planctomycetia</taxon>
        <taxon>Pirellulales</taxon>
        <taxon>Lacipirellulaceae</taxon>
        <taxon>Lacipirellula</taxon>
    </lineage>
</organism>
<protein>
    <recommendedName>
        <fullName evidence="5">Cobalt-zinc-cadmium resistance protein CzcD</fullName>
    </recommendedName>
</protein>